<feature type="region of interest" description="Disordered" evidence="4">
    <location>
        <begin position="271"/>
        <end position="301"/>
    </location>
</feature>
<protein>
    <recommendedName>
        <fullName evidence="3">Non-homologous end joining protein Ku</fullName>
    </recommendedName>
</protein>
<dbReference type="SUPFAM" id="SSF100939">
    <property type="entry name" value="SPOC domain-like"/>
    <property type="match status" value="1"/>
</dbReference>
<evidence type="ECO:0000313" key="6">
    <source>
        <dbReference type="EMBL" id="MDF2259754.1"/>
    </source>
</evidence>
<dbReference type="NCBIfam" id="TIGR02772">
    <property type="entry name" value="Ku_bact"/>
    <property type="match status" value="1"/>
</dbReference>
<dbReference type="PANTHER" id="PTHR41251:SF1">
    <property type="entry name" value="NON-HOMOLOGOUS END JOINING PROTEIN KU"/>
    <property type="match status" value="1"/>
</dbReference>
<dbReference type="InterPro" id="IPR016194">
    <property type="entry name" value="SPOC-like_C_dom_sf"/>
</dbReference>
<evidence type="ECO:0000256" key="2">
    <source>
        <dbReference type="ARBA" id="ARBA00023172"/>
    </source>
</evidence>
<dbReference type="SMART" id="SM00559">
    <property type="entry name" value="Ku78"/>
    <property type="match status" value="1"/>
</dbReference>
<dbReference type="Pfam" id="PF02735">
    <property type="entry name" value="Ku"/>
    <property type="match status" value="1"/>
</dbReference>
<feature type="region of interest" description="Disordered" evidence="4">
    <location>
        <begin position="316"/>
        <end position="345"/>
    </location>
</feature>
<keyword evidence="7" id="KW-1185">Reference proteome</keyword>
<evidence type="ECO:0000313" key="7">
    <source>
        <dbReference type="Proteomes" id="UP001220022"/>
    </source>
</evidence>
<dbReference type="Gene3D" id="2.40.290.10">
    <property type="match status" value="1"/>
</dbReference>
<evidence type="ECO:0000259" key="5">
    <source>
        <dbReference type="SMART" id="SM00559"/>
    </source>
</evidence>
<keyword evidence="3" id="KW-0227">DNA damage</keyword>
<keyword evidence="1 3" id="KW-0238">DNA-binding</keyword>
<dbReference type="EMBL" id="JARHTQ010000025">
    <property type="protein sequence ID" value="MDF2259754.1"/>
    <property type="molecule type" value="Genomic_DNA"/>
</dbReference>
<dbReference type="RefSeq" id="WP_275819675.1">
    <property type="nucleotide sequence ID" value="NZ_BAAANM010000028.1"/>
</dbReference>
<evidence type="ECO:0000256" key="1">
    <source>
        <dbReference type="ARBA" id="ARBA00023125"/>
    </source>
</evidence>
<evidence type="ECO:0000256" key="4">
    <source>
        <dbReference type="SAM" id="MobiDB-lite"/>
    </source>
</evidence>
<comment type="caution">
    <text evidence="6">The sequence shown here is derived from an EMBL/GenBank/DDBJ whole genome shotgun (WGS) entry which is preliminary data.</text>
</comment>
<dbReference type="PIRSF" id="PIRSF006493">
    <property type="entry name" value="Prok_Ku"/>
    <property type="match status" value="1"/>
</dbReference>
<name>A0ABT5Z7E5_9ACTN</name>
<dbReference type="Proteomes" id="UP001220022">
    <property type="component" value="Unassembled WGS sequence"/>
</dbReference>
<comment type="similarity">
    <text evidence="3">Belongs to the prokaryotic Ku family.</text>
</comment>
<organism evidence="6 7">
    <name type="scientific">Streptantibioticus ferralitis</name>
    <dbReference type="NCBI Taxonomy" id="236510"/>
    <lineage>
        <taxon>Bacteria</taxon>
        <taxon>Bacillati</taxon>
        <taxon>Actinomycetota</taxon>
        <taxon>Actinomycetes</taxon>
        <taxon>Kitasatosporales</taxon>
        <taxon>Streptomycetaceae</taxon>
        <taxon>Streptantibioticus</taxon>
    </lineage>
</organism>
<keyword evidence="3" id="KW-0234">DNA repair</keyword>
<keyword evidence="2 3" id="KW-0233">DNA recombination</keyword>
<dbReference type="PANTHER" id="PTHR41251">
    <property type="entry name" value="NON-HOMOLOGOUS END JOINING PROTEIN KU"/>
    <property type="match status" value="1"/>
</dbReference>
<sequence>MVVISKEVGVVAVVWGGVLSFGLVTLPVQALTAIESHTMRFHQLQRGTGDRVRNNRVNERTGEEVPLSEIVKGYDTGVDYVVVEPDELDDIAPGRSKSLTITGFADLDQVNPIYFDSTYYLAPRGEEYARVYMLLREAMALSGKAGIATVVMHNKEYLVAVKAKDDVLVMHTLHWADEVRDPYRQIPTLPLPQAPLTPSELEGAVHLVEAMSHDWNPEQYRDDYADRVRELVEAKHSGGTVQAKTEAPPTPTSPELADLTAALQASVRRAEERATDDRKPAAAARADDEVAAKRRSGRTAELEQMTKAELYAHATAAGIPGRSTMSRDELMKALSTPRRHRRRAS</sequence>
<dbReference type="InterPro" id="IPR009187">
    <property type="entry name" value="Prok_Ku"/>
</dbReference>
<dbReference type="InterPro" id="IPR006164">
    <property type="entry name" value="DNA_bd_Ku70/Ku80"/>
</dbReference>
<accession>A0ABT5Z7E5</accession>
<feature type="region of interest" description="Disordered" evidence="4">
    <location>
        <begin position="235"/>
        <end position="255"/>
    </location>
</feature>
<evidence type="ECO:0000256" key="3">
    <source>
        <dbReference type="HAMAP-Rule" id="MF_01875"/>
    </source>
</evidence>
<feature type="domain" description="Ku" evidence="5">
    <location>
        <begin position="62"/>
        <end position="191"/>
    </location>
</feature>
<comment type="function">
    <text evidence="3">With LigD forms a non-homologous end joining (NHEJ) DNA repair enzyme, which repairs dsDNA breaks with reduced fidelity. Binds linear dsDNA with 5'- and 3'- overhangs but not closed circular dsDNA nor ssDNA. Recruits and stimulates the ligase activity of LigD.</text>
</comment>
<proteinExistence type="inferred from homology"/>
<dbReference type="HAMAP" id="MF_01875">
    <property type="entry name" value="Prokaryotic_Ku"/>
    <property type="match status" value="1"/>
</dbReference>
<gene>
    <name evidence="3" type="primary">ku</name>
    <name evidence="6" type="ORF">P2L57_29740</name>
</gene>
<comment type="subunit">
    <text evidence="3">Homodimer. Interacts with LigD.</text>
</comment>
<reference evidence="6 7" key="1">
    <citation type="submission" date="2023-03" db="EMBL/GenBank/DDBJ databases">
        <title>Draft genome sequence of type strain Streptomyces ferralitis JCM 14344.</title>
        <authorList>
            <person name="Klaysubun C."/>
            <person name="Duangmal K."/>
        </authorList>
    </citation>
    <scope>NUCLEOTIDE SEQUENCE [LARGE SCALE GENOMIC DNA]</scope>
    <source>
        <strain evidence="6 7">JCM 14344</strain>
    </source>
</reference>